<protein>
    <submittedName>
        <fullName evidence="1">Uncharacterized protein</fullName>
    </submittedName>
</protein>
<accession>A0AAN4U3T2</accession>
<keyword evidence="2" id="KW-1185">Reference proteome</keyword>
<organism evidence="1 2">
    <name type="scientific">Asaia bogorensis NBRC 16594</name>
    <dbReference type="NCBI Taxonomy" id="1231624"/>
    <lineage>
        <taxon>Bacteria</taxon>
        <taxon>Pseudomonadati</taxon>
        <taxon>Pseudomonadota</taxon>
        <taxon>Alphaproteobacteria</taxon>
        <taxon>Acetobacterales</taxon>
        <taxon>Acetobacteraceae</taxon>
        <taxon>Asaia</taxon>
    </lineage>
</organism>
<proteinExistence type="predicted"/>
<evidence type="ECO:0000313" key="2">
    <source>
        <dbReference type="Proteomes" id="UP000321287"/>
    </source>
</evidence>
<dbReference type="AlphaFoldDB" id="A0AAN4U3T2"/>
<dbReference type="Proteomes" id="UP000321287">
    <property type="component" value="Unassembled WGS sequence"/>
</dbReference>
<sequence length="83" mass="8904">MNKDNANTAASNAVTLQGKVRWNSLEELGPSGHFCDPVSGWRSDDPCHAVHEALASTTFRILHDTFAAGTHLPTSPSDDTQQA</sequence>
<dbReference type="EMBL" id="BJVS01000010">
    <property type="protein sequence ID" value="GEL54883.1"/>
    <property type="molecule type" value="Genomic_DNA"/>
</dbReference>
<name>A0AAN4U3T2_9PROT</name>
<evidence type="ECO:0000313" key="1">
    <source>
        <dbReference type="EMBL" id="GEL54883.1"/>
    </source>
</evidence>
<reference evidence="1 2" key="1">
    <citation type="submission" date="2019-07" db="EMBL/GenBank/DDBJ databases">
        <title>Whole genome shotgun sequence of Asaia bogorensis NBRC 16594.</title>
        <authorList>
            <person name="Hosoyama A."/>
            <person name="Uohara A."/>
            <person name="Ohji S."/>
            <person name="Ichikawa N."/>
        </authorList>
    </citation>
    <scope>NUCLEOTIDE SEQUENCE [LARGE SCALE GENOMIC DNA]</scope>
    <source>
        <strain evidence="1 2">NBRC 16594</strain>
    </source>
</reference>
<comment type="caution">
    <text evidence="1">The sequence shown here is derived from an EMBL/GenBank/DDBJ whole genome shotgun (WGS) entry which is preliminary data.</text>
</comment>
<gene>
    <name evidence="1" type="ORF">ABO01nite_28900</name>
</gene>